<dbReference type="EMBL" id="ACKO02000032">
    <property type="protein sequence ID" value="EET42911.1"/>
    <property type="molecule type" value="Genomic_DNA"/>
</dbReference>
<comment type="caution">
    <text evidence="1">The sequence shown here is derived from an EMBL/GenBank/DDBJ whole genome shotgun (WGS) entry which is preliminary data.</text>
</comment>
<organism evidence="1 2">
    <name type="scientific">Neisseria sicca ATCC 29256</name>
    <dbReference type="NCBI Taxonomy" id="547045"/>
    <lineage>
        <taxon>Bacteria</taxon>
        <taxon>Pseudomonadati</taxon>
        <taxon>Pseudomonadota</taxon>
        <taxon>Betaproteobacteria</taxon>
        <taxon>Neisseriales</taxon>
        <taxon>Neisseriaceae</taxon>
        <taxon>Neisseria</taxon>
    </lineage>
</organism>
<dbReference type="Proteomes" id="UP000005365">
    <property type="component" value="Unassembled WGS sequence"/>
</dbReference>
<protein>
    <submittedName>
        <fullName evidence="1">Uncharacterized protein</fullName>
    </submittedName>
</protein>
<evidence type="ECO:0000313" key="1">
    <source>
        <dbReference type="EMBL" id="EET42911.1"/>
    </source>
</evidence>
<evidence type="ECO:0000313" key="2">
    <source>
        <dbReference type="Proteomes" id="UP000005365"/>
    </source>
</evidence>
<proteinExistence type="predicted"/>
<sequence length="39" mass="4372">MKTLPLTGFEAGIAFTDDVNFTFASNDLTIAMALFRRFQ</sequence>
<name>C6M9Y9_NEISI</name>
<dbReference type="AlphaFoldDB" id="C6M9Y9"/>
<reference evidence="1" key="1">
    <citation type="submission" date="2009-07" db="EMBL/GenBank/DDBJ databases">
        <authorList>
            <person name="Weinstock G."/>
            <person name="Sodergren E."/>
            <person name="Clifton S."/>
            <person name="Fulton L."/>
            <person name="Fulton B."/>
            <person name="Courtney L."/>
            <person name="Fronick C."/>
            <person name="Harrison M."/>
            <person name="Strong C."/>
            <person name="Farmer C."/>
            <person name="Delahaunty K."/>
            <person name="Markovic C."/>
            <person name="Hall O."/>
            <person name="Minx P."/>
            <person name="Tomlinson C."/>
            <person name="Mitreva M."/>
            <person name="Nelson J."/>
            <person name="Hou S."/>
            <person name="Wollam A."/>
            <person name="Pepin K.H."/>
            <person name="Johnson M."/>
            <person name="Bhonagiri V."/>
            <person name="Nash W.E."/>
            <person name="Warren W."/>
            <person name="Chinwalla A."/>
            <person name="Mardis E.R."/>
            <person name="Wilson R.K."/>
        </authorList>
    </citation>
    <scope>NUCLEOTIDE SEQUENCE [LARGE SCALE GENOMIC DNA]</scope>
    <source>
        <strain evidence="1">ATCC 29256</strain>
    </source>
</reference>
<keyword evidence="2" id="KW-1185">Reference proteome</keyword>
<accession>C6M9Y9</accession>
<gene>
    <name evidence="1" type="ORF">NEISICOT_03370</name>
</gene>